<dbReference type="PANTHER" id="PTHR30474:SF2">
    <property type="entry name" value="PEPTIDOGLYCAN GLYCOSYLTRANSFERASE FTSW-RELATED"/>
    <property type="match status" value="1"/>
</dbReference>
<dbReference type="GO" id="GO:0008360">
    <property type="term" value="P:regulation of cell shape"/>
    <property type="evidence" value="ECO:0007669"/>
    <property type="project" value="UniProtKB-KW"/>
</dbReference>
<evidence type="ECO:0000256" key="6">
    <source>
        <dbReference type="ARBA" id="ARBA00022984"/>
    </source>
</evidence>
<sequence precursor="true">MKLSRADRSLLADWSFTIDRGLLTALLALLALGVVLSFAASPAVAIKKGLPTYYFVERHVTFAAIGAALMLIISLFSPAGVRRLAAVLLLASVAAMIVVLFKGTALNGAQRWLMLGSYSLQPSEFAKPAFVVVIAWLYGEAARRSDMPALPLALLLWSVMAGLLVAQPDVGQTVLISVTAGLLYLLAGLPPIGAAILVLIGSGGFWLAYMNFGHVQSRLEKFFSAAPFENYQVGRAMQSFSEGGFFGRGPGEGTIKSVLPDAHTDYIFAVIGEEYGVIACVALLAVFAYIVIRAMQRASDEPTAADRLAVQGLSLLLGLQALINMGVNIGLLPPKGMTLPFISAGGSSMLALAITAGMLLALTRWRPDPMRLKKPRRVPTIDEAHFTSHTPSV</sequence>
<dbReference type="GO" id="GO:0009252">
    <property type="term" value="P:peptidoglycan biosynthetic process"/>
    <property type="evidence" value="ECO:0007669"/>
    <property type="project" value="UniProtKB-KW"/>
</dbReference>
<feature type="transmembrane region" description="Helical" evidence="16">
    <location>
        <begin position="60"/>
        <end position="77"/>
    </location>
</feature>
<evidence type="ECO:0000256" key="10">
    <source>
        <dbReference type="ARBA" id="ARBA00033270"/>
    </source>
</evidence>
<dbReference type="AlphaFoldDB" id="D8JQR5"/>
<dbReference type="HOGENOM" id="CLU_029243_1_1_5"/>
<dbReference type="PANTHER" id="PTHR30474">
    <property type="entry name" value="CELL CYCLE PROTEIN"/>
    <property type="match status" value="1"/>
</dbReference>
<dbReference type="OrthoDB" id="9768187at2"/>
<feature type="transmembrane region" description="Helical" evidence="16">
    <location>
        <begin position="266"/>
        <end position="292"/>
    </location>
</feature>
<evidence type="ECO:0000256" key="12">
    <source>
        <dbReference type="ARBA" id="ARBA00041185"/>
    </source>
</evidence>
<evidence type="ECO:0000256" key="11">
    <source>
        <dbReference type="ARBA" id="ARBA00038053"/>
    </source>
</evidence>
<keyword evidence="4 16" id="KW-0812">Transmembrane</keyword>
<feature type="transmembrane region" description="Helical" evidence="16">
    <location>
        <begin position="21"/>
        <end position="40"/>
    </location>
</feature>
<evidence type="ECO:0000256" key="7">
    <source>
        <dbReference type="ARBA" id="ARBA00022989"/>
    </source>
</evidence>
<dbReference type="EC" id="2.4.99.28" evidence="14"/>
<accession>D8JQR5</accession>
<dbReference type="eggNOG" id="COG0772">
    <property type="taxonomic scope" value="Bacteria"/>
</dbReference>
<dbReference type="Proteomes" id="UP000002033">
    <property type="component" value="Chromosome"/>
</dbReference>
<evidence type="ECO:0000256" key="1">
    <source>
        <dbReference type="ARBA" id="ARBA00004141"/>
    </source>
</evidence>
<dbReference type="GO" id="GO:0015648">
    <property type="term" value="F:lipid-linked peptidoglycan transporter activity"/>
    <property type="evidence" value="ECO:0007669"/>
    <property type="project" value="TreeGrafter"/>
</dbReference>
<protein>
    <recommendedName>
        <fullName evidence="12">Probable peptidoglycan glycosyltransferase FtsW</fullName>
        <ecNumber evidence="14">2.4.99.28</ecNumber>
    </recommendedName>
    <alternativeName>
        <fullName evidence="13">Cell division protein FtsW</fullName>
    </alternativeName>
    <alternativeName>
        <fullName evidence="10">Cell wall polymerase</fullName>
    </alternativeName>
    <alternativeName>
        <fullName evidence="9">Peptidoglycan polymerase</fullName>
    </alternativeName>
</protein>
<dbReference type="EMBL" id="CP002083">
    <property type="protein sequence ID" value="ADJ22067.1"/>
    <property type="molecule type" value="Genomic_DNA"/>
</dbReference>
<evidence type="ECO:0000256" key="5">
    <source>
        <dbReference type="ARBA" id="ARBA00022960"/>
    </source>
</evidence>
<dbReference type="Pfam" id="PF01098">
    <property type="entry name" value="FTSW_RODA_SPOVE"/>
    <property type="match status" value="1"/>
</dbReference>
<evidence type="ECO:0000313" key="18">
    <source>
        <dbReference type="Proteomes" id="UP000002033"/>
    </source>
</evidence>
<evidence type="ECO:0000256" key="13">
    <source>
        <dbReference type="ARBA" id="ARBA00041418"/>
    </source>
</evidence>
<feature type="transmembrane region" description="Helical" evidence="16">
    <location>
        <begin position="149"/>
        <end position="166"/>
    </location>
</feature>
<organism evidence="17 18">
    <name type="scientific">Hyphomicrobium denitrificans (strain ATCC 51888 / DSM 1869 / NCIMB 11706 / TK 0415)</name>
    <dbReference type="NCBI Taxonomy" id="582899"/>
    <lineage>
        <taxon>Bacteria</taxon>
        <taxon>Pseudomonadati</taxon>
        <taxon>Pseudomonadota</taxon>
        <taxon>Alphaproteobacteria</taxon>
        <taxon>Hyphomicrobiales</taxon>
        <taxon>Hyphomicrobiaceae</taxon>
        <taxon>Hyphomicrobium</taxon>
    </lineage>
</organism>
<reference evidence="18" key="1">
    <citation type="journal article" date="2011" name="J. Bacteriol.">
        <title>Genome sequences of eight morphologically diverse alphaproteobacteria.</title>
        <authorList>
            <consortium name="US DOE Joint Genome Institute"/>
            <person name="Brown P.J."/>
            <person name="Kysela D.T."/>
            <person name="Buechlein A."/>
            <person name="Hemmerich C."/>
            <person name="Brun Y.V."/>
        </authorList>
    </citation>
    <scope>NUCLEOTIDE SEQUENCE [LARGE SCALE GENOMIC DNA]</scope>
    <source>
        <strain evidence="18">ATCC 51888 / DSM 1869 / NCIB 11706 / TK 0415</strain>
    </source>
</reference>
<dbReference type="InterPro" id="IPR001182">
    <property type="entry name" value="FtsW/RodA"/>
</dbReference>
<dbReference type="KEGG" id="hdn:Hden_0242"/>
<keyword evidence="18" id="KW-1185">Reference proteome</keyword>
<evidence type="ECO:0000256" key="8">
    <source>
        <dbReference type="ARBA" id="ARBA00023136"/>
    </source>
</evidence>
<evidence type="ECO:0000313" key="17">
    <source>
        <dbReference type="EMBL" id="ADJ22067.1"/>
    </source>
</evidence>
<feature type="transmembrane region" description="Helical" evidence="16">
    <location>
        <begin position="338"/>
        <end position="362"/>
    </location>
</feature>
<dbReference type="RefSeq" id="WP_013214286.1">
    <property type="nucleotide sequence ID" value="NC_014313.1"/>
</dbReference>
<feature type="transmembrane region" description="Helical" evidence="16">
    <location>
        <begin position="313"/>
        <end position="332"/>
    </location>
</feature>
<comment type="similarity">
    <text evidence="11">Belongs to the SEDS family. FtsW subfamily.</text>
</comment>
<dbReference type="GO" id="GO:0005886">
    <property type="term" value="C:plasma membrane"/>
    <property type="evidence" value="ECO:0007669"/>
    <property type="project" value="TreeGrafter"/>
</dbReference>
<evidence type="ECO:0000256" key="2">
    <source>
        <dbReference type="ARBA" id="ARBA00022676"/>
    </source>
</evidence>
<dbReference type="STRING" id="582899.Hden_0242"/>
<keyword evidence="6" id="KW-0573">Peptidoglycan synthesis</keyword>
<proteinExistence type="inferred from homology"/>
<name>D8JQR5_HYPDA</name>
<dbReference type="GO" id="GO:0008955">
    <property type="term" value="F:peptidoglycan glycosyltransferase activity"/>
    <property type="evidence" value="ECO:0007669"/>
    <property type="project" value="UniProtKB-EC"/>
</dbReference>
<keyword evidence="7 16" id="KW-1133">Transmembrane helix</keyword>
<keyword evidence="5" id="KW-0133">Cell shape</keyword>
<evidence type="ECO:0000256" key="16">
    <source>
        <dbReference type="SAM" id="Phobius"/>
    </source>
</evidence>
<keyword evidence="8 16" id="KW-0472">Membrane</keyword>
<dbReference type="InterPro" id="IPR018365">
    <property type="entry name" value="Cell_cycle_FtsW-rel_CS"/>
</dbReference>
<dbReference type="GO" id="GO:0032153">
    <property type="term" value="C:cell division site"/>
    <property type="evidence" value="ECO:0007669"/>
    <property type="project" value="TreeGrafter"/>
</dbReference>
<evidence type="ECO:0000256" key="4">
    <source>
        <dbReference type="ARBA" id="ARBA00022692"/>
    </source>
</evidence>
<comment type="catalytic activity">
    <reaction evidence="15">
        <text>[GlcNAc-(1-&gt;4)-Mur2Ac(oyl-L-Ala-gamma-D-Glu-L-Lys-D-Ala-D-Ala)](n)-di-trans,octa-cis-undecaprenyl diphosphate + beta-D-GlcNAc-(1-&gt;4)-Mur2Ac(oyl-L-Ala-gamma-D-Glu-L-Lys-D-Ala-D-Ala)-di-trans,octa-cis-undecaprenyl diphosphate = [GlcNAc-(1-&gt;4)-Mur2Ac(oyl-L-Ala-gamma-D-Glu-L-Lys-D-Ala-D-Ala)](n+1)-di-trans,octa-cis-undecaprenyl diphosphate + di-trans,octa-cis-undecaprenyl diphosphate + H(+)</text>
        <dbReference type="Rhea" id="RHEA:23708"/>
        <dbReference type="Rhea" id="RHEA-COMP:9602"/>
        <dbReference type="Rhea" id="RHEA-COMP:9603"/>
        <dbReference type="ChEBI" id="CHEBI:15378"/>
        <dbReference type="ChEBI" id="CHEBI:58405"/>
        <dbReference type="ChEBI" id="CHEBI:60033"/>
        <dbReference type="ChEBI" id="CHEBI:78435"/>
        <dbReference type="EC" id="2.4.99.28"/>
    </reaction>
</comment>
<gene>
    <name evidence="17" type="ordered locus">Hden_0242</name>
</gene>
<feature type="transmembrane region" description="Helical" evidence="16">
    <location>
        <begin position="172"/>
        <end position="189"/>
    </location>
</feature>
<keyword evidence="2" id="KW-0328">Glycosyltransferase</keyword>
<evidence type="ECO:0000256" key="14">
    <source>
        <dbReference type="ARBA" id="ARBA00044770"/>
    </source>
</evidence>
<evidence type="ECO:0000256" key="15">
    <source>
        <dbReference type="ARBA" id="ARBA00049902"/>
    </source>
</evidence>
<comment type="subcellular location">
    <subcellularLocation>
        <location evidence="1">Membrane</location>
        <topology evidence="1">Multi-pass membrane protein</topology>
    </subcellularLocation>
</comment>
<keyword evidence="3" id="KW-0808">Transferase</keyword>
<feature type="transmembrane region" description="Helical" evidence="16">
    <location>
        <begin position="84"/>
        <end position="105"/>
    </location>
</feature>
<dbReference type="PROSITE" id="PS00428">
    <property type="entry name" value="FTSW_RODA_SPOVE"/>
    <property type="match status" value="1"/>
</dbReference>
<evidence type="ECO:0000256" key="9">
    <source>
        <dbReference type="ARBA" id="ARBA00032370"/>
    </source>
</evidence>
<dbReference type="GO" id="GO:0051301">
    <property type="term" value="P:cell division"/>
    <property type="evidence" value="ECO:0007669"/>
    <property type="project" value="InterPro"/>
</dbReference>
<evidence type="ECO:0000256" key="3">
    <source>
        <dbReference type="ARBA" id="ARBA00022679"/>
    </source>
</evidence>